<sequence length="171" mass="20086">MSFRCFRLVELAIASTVEFTNVKCTSLDPKFVEFEYCYLKSVNRSYKYLSLKTKMFLLPIPKPNVNIEFLKRFSGYKPFLYNITVDVCRFMKNPKSNPIAAYFHGFFKNHSNMNHTCPYNHDIIIDRLSISFMNQHLTEVLPFPIGDYLFQSNWIADGINRANVNVYFTLS</sequence>
<dbReference type="PANTHER" id="PTHR20898:SF0">
    <property type="entry name" value="DAEDALUS ON 3-RELATED"/>
    <property type="match status" value="1"/>
</dbReference>
<gene>
    <name evidence="2" type="primary">LOC108073658</name>
</gene>
<dbReference type="PANTHER" id="PTHR20898">
    <property type="entry name" value="DAEDALUS ON 3-RELATED-RELATED"/>
    <property type="match status" value="1"/>
</dbReference>
<dbReference type="Proteomes" id="UP001652661">
    <property type="component" value="Chromosome 3R"/>
</dbReference>
<dbReference type="OrthoDB" id="7834078at2759"/>
<dbReference type="AlphaFoldDB" id="A0A6P4IAN8"/>
<keyword evidence="1" id="KW-1185">Reference proteome</keyword>
<dbReference type="InterPro" id="IPR010512">
    <property type="entry name" value="DUF1091"/>
</dbReference>
<reference evidence="2" key="1">
    <citation type="submission" date="2025-08" db="UniProtKB">
        <authorList>
            <consortium name="RefSeq"/>
        </authorList>
    </citation>
    <scope>IDENTIFICATION</scope>
    <source>
        <strain evidence="2">14028-0561.14</strain>
        <tissue evidence="2">Whole fly</tissue>
    </source>
</reference>
<dbReference type="Pfam" id="PF06477">
    <property type="entry name" value="DUF1091"/>
    <property type="match status" value="1"/>
</dbReference>
<dbReference type="SMART" id="SM00697">
    <property type="entry name" value="DM8"/>
    <property type="match status" value="1"/>
</dbReference>
<evidence type="ECO:0000313" key="2">
    <source>
        <dbReference type="RefSeq" id="XP_017020874.1"/>
    </source>
</evidence>
<organism evidence="1 2">
    <name type="scientific">Drosophila kikkawai</name>
    <name type="common">Fruit fly</name>
    <dbReference type="NCBI Taxonomy" id="30033"/>
    <lineage>
        <taxon>Eukaryota</taxon>
        <taxon>Metazoa</taxon>
        <taxon>Ecdysozoa</taxon>
        <taxon>Arthropoda</taxon>
        <taxon>Hexapoda</taxon>
        <taxon>Insecta</taxon>
        <taxon>Pterygota</taxon>
        <taxon>Neoptera</taxon>
        <taxon>Endopterygota</taxon>
        <taxon>Diptera</taxon>
        <taxon>Brachycera</taxon>
        <taxon>Muscomorpha</taxon>
        <taxon>Ephydroidea</taxon>
        <taxon>Drosophilidae</taxon>
        <taxon>Drosophila</taxon>
        <taxon>Sophophora</taxon>
    </lineage>
</organism>
<accession>A0A6P4IAN8</accession>
<dbReference type="GeneID" id="108073658"/>
<protein>
    <submittedName>
        <fullName evidence="2">Uncharacterized protein</fullName>
    </submittedName>
</protein>
<dbReference type="RefSeq" id="XP_017020874.1">
    <property type="nucleotide sequence ID" value="XM_017165385.1"/>
</dbReference>
<proteinExistence type="predicted"/>
<evidence type="ECO:0000313" key="1">
    <source>
        <dbReference type="Proteomes" id="UP001652661"/>
    </source>
</evidence>
<name>A0A6P4IAN8_DROKI</name>